<reference evidence="4 5" key="1">
    <citation type="submission" date="2023-08" db="EMBL/GenBank/DDBJ databases">
        <title>genomic of G39.</title>
        <authorList>
            <person name="Wang Y."/>
        </authorList>
    </citation>
    <scope>NUCLEOTIDE SEQUENCE [LARGE SCALE GENOMIC DNA]</scope>
    <source>
        <strain evidence="4 5">G39</strain>
    </source>
</reference>
<evidence type="ECO:0000256" key="2">
    <source>
        <dbReference type="SAM" id="MobiDB-lite"/>
    </source>
</evidence>
<keyword evidence="5" id="KW-1185">Reference proteome</keyword>
<accession>A0ABT9HK62</accession>
<dbReference type="SMART" id="SM00530">
    <property type="entry name" value="HTH_XRE"/>
    <property type="match status" value="1"/>
</dbReference>
<protein>
    <submittedName>
        <fullName evidence="4">Helix-turn-helix domain-containing protein</fullName>
    </submittedName>
</protein>
<proteinExistence type="predicted"/>
<evidence type="ECO:0000256" key="1">
    <source>
        <dbReference type="ARBA" id="ARBA00023125"/>
    </source>
</evidence>
<dbReference type="PANTHER" id="PTHR46797:SF1">
    <property type="entry name" value="METHYLPHOSPHONATE SYNTHASE"/>
    <property type="match status" value="1"/>
</dbReference>
<keyword evidence="1" id="KW-0238">DNA-binding</keyword>
<dbReference type="SUPFAM" id="SSF141371">
    <property type="entry name" value="PilZ domain-like"/>
    <property type="match status" value="1"/>
</dbReference>
<dbReference type="EMBL" id="JAVAIM010000001">
    <property type="protein sequence ID" value="MDP4573534.1"/>
    <property type="molecule type" value="Genomic_DNA"/>
</dbReference>
<gene>
    <name evidence="4" type="ORF">Q9K02_00090</name>
</gene>
<organism evidence="4 5">
    <name type="scientific">Qipengyuania profundimaris</name>
    <dbReference type="NCBI Taxonomy" id="3067652"/>
    <lineage>
        <taxon>Bacteria</taxon>
        <taxon>Pseudomonadati</taxon>
        <taxon>Pseudomonadota</taxon>
        <taxon>Alphaproteobacteria</taxon>
        <taxon>Sphingomonadales</taxon>
        <taxon>Erythrobacteraceae</taxon>
        <taxon>Qipengyuania</taxon>
    </lineage>
</organism>
<evidence type="ECO:0000313" key="5">
    <source>
        <dbReference type="Proteomes" id="UP001240639"/>
    </source>
</evidence>
<feature type="region of interest" description="Disordered" evidence="2">
    <location>
        <begin position="189"/>
        <end position="212"/>
    </location>
</feature>
<dbReference type="Gene3D" id="1.10.260.40">
    <property type="entry name" value="lambda repressor-like DNA-binding domains"/>
    <property type="match status" value="1"/>
</dbReference>
<name>A0ABT9HK62_9SPHN</name>
<dbReference type="InterPro" id="IPR009875">
    <property type="entry name" value="PilZ_domain"/>
</dbReference>
<dbReference type="SUPFAM" id="SSF47413">
    <property type="entry name" value="lambda repressor-like DNA-binding domains"/>
    <property type="match status" value="1"/>
</dbReference>
<dbReference type="Pfam" id="PF07238">
    <property type="entry name" value="PilZ"/>
    <property type="match status" value="1"/>
</dbReference>
<dbReference type="RefSeq" id="WP_305931035.1">
    <property type="nucleotide sequence ID" value="NZ_JAVAIM010000001.1"/>
</dbReference>
<dbReference type="PANTHER" id="PTHR46797">
    <property type="entry name" value="HTH-TYPE TRANSCRIPTIONAL REGULATOR"/>
    <property type="match status" value="1"/>
</dbReference>
<evidence type="ECO:0000313" key="4">
    <source>
        <dbReference type="EMBL" id="MDP4573534.1"/>
    </source>
</evidence>
<dbReference type="CDD" id="cd00093">
    <property type="entry name" value="HTH_XRE"/>
    <property type="match status" value="1"/>
</dbReference>
<evidence type="ECO:0000259" key="3">
    <source>
        <dbReference type="PROSITE" id="PS50943"/>
    </source>
</evidence>
<feature type="domain" description="HTH cro/C1-type" evidence="3">
    <location>
        <begin position="128"/>
        <end position="182"/>
    </location>
</feature>
<dbReference type="PROSITE" id="PS50943">
    <property type="entry name" value="HTH_CROC1"/>
    <property type="match status" value="1"/>
</dbReference>
<dbReference type="InterPro" id="IPR001387">
    <property type="entry name" value="Cro/C1-type_HTH"/>
</dbReference>
<dbReference type="Proteomes" id="UP001240639">
    <property type="component" value="Unassembled WGS sequence"/>
</dbReference>
<feature type="compositionally biased region" description="Polar residues" evidence="2">
    <location>
        <begin position="197"/>
        <end position="211"/>
    </location>
</feature>
<dbReference type="Pfam" id="PF13560">
    <property type="entry name" value="HTH_31"/>
    <property type="match status" value="1"/>
</dbReference>
<dbReference type="InterPro" id="IPR010982">
    <property type="entry name" value="Lambda_DNA-bd_dom_sf"/>
</dbReference>
<sequence length="243" mass="26487">MLGRLEDKSEVSAETGQSRAAPRRRLYLATAISQAEAGCDVDVFNISETGILLGTSGTLALDEPITVVLPDIGERMATIVWHSENLYGCRFAEPLDSAEVAACLAYSMPEGPRRLPPRQEEPTLGERLKLLRTRSKFSMVELARQAGVTKPTLWKWETDKVRPREAALQRLAAALEVTPTELLYGQPVALDAPQGGHSPQNPGNPSTNDPTETLAKVISQSRAKIARLAGTEESQVSIDIDWD</sequence>
<dbReference type="InterPro" id="IPR050807">
    <property type="entry name" value="TransReg_Diox_bact_type"/>
</dbReference>
<comment type="caution">
    <text evidence="4">The sequence shown here is derived from an EMBL/GenBank/DDBJ whole genome shotgun (WGS) entry which is preliminary data.</text>
</comment>